<evidence type="ECO:0000256" key="5">
    <source>
        <dbReference type="ARBA" id="ARBA00022679"/>
    </source>
</evidence>
<evidence type="ECO:0000256" key="6">
    <source>
        <dbReference type="ARBA" id="ARBA00022827"/>
    </source>
</evidence>
<protein>
    <submittedName>
        <fullName evidence="10">Bifunctional homocysteine S-methyltransferase/methylenetetrahydrofolate reductase</fullName>
        <ecNumber evidence="10">1.5.1.20</ecNumber>
        <ecNumber evidence="10">2.1.1.10</ecNumber>
    </submittedName>
</protein>
<keyword evidence="5 10" id="KW-0808">Transferase</keyword>
<evidence type="ECO:0000256" key="2">
    <source>
        <dbReference type="ARBA" id="ARBA00004777"/>
    </source>
</evidence>
<dbReference type="Gene3D" id="3.20.20.330">
    <property type="entry name" value="Homocysteine-binding-like domain"/>
    <property type="match status" value="1"/>
</dbReference>
<keyword evidence="11" id="KW-1185">Reference proteome</keyword>
<evidence type="ECO:0000256" key="1">
    <source>
        <dbReference type="ARBA" id="ARBA00001974"/>
    </source>
</evidence>
<dbReference type="InterPro" id="IPR036589">
    <property type="entry name" value="HCY_dom_sf"/>
</dbReference>
<evidence type="ECO:0000256" key="4">
    <source>
        <dbReference type="ARBA" id="ARBA00022630"/>
    </source>
</evidence>
<dbReference type="AlphaFoldDB" id="A0A369KUV4"/>
<dbReference type="InterPro" id="IPR029041">
    <property type="entry name" value="FAD-linked_oxidoreductase-like"/>
</dbReference>
<evidence type="ECO:0000256" key="8">
    <source>
        <dbReference type="PROSITE-ProRule" id="PRU00333"/>
    </source>
</evidence>
<dbReference type="SUPFAM" id="SSF82282">
    <property type="entry name" value="Homocysteine S-methyltransferase"/>
    <property type="match status" value="1"/>
</dbReference>
<proteinExistence type="predicted"/>
<keyword evidence="7 10" id="KW-0560">Oxidoreductase</keyword>
<evidence type="ECO:0000313" key="10">
    <source>
        <dbReference type="EMBL" id="RDB35494.1"/>
    </source>
</evidence>
<gene>
    <name evidence="10" type="ORF">DCC88_10000</name>
</gene>
<comment type="cofactor">
    <cofactor evidence="1">
        <name>FAD</name>
        <dbReference type="ChEBI" id="CHEBI:57692"/>
    </cofactor>
</comment>
<evidence type="ECO:0000256" key="7">
    <source>
        <dbReference type="ARBA" id="ARBA00023002"/>
    </source>
</evidence>
<reference evidence="10" key="1">
    <citation type="submission" date="2018-04" db="EMBL/GenBank/DDBJ databases">
        <title>Draft genome sequence of the Candidatus Spirobacillus cienkowskii, a pathogen of freshwater Daphnia species, reconstructed from hemolymph metagenomic reads.</title>
        <authorList>
            <person name="Bresciani L."/>
            <person name="Lemos L.N."/>
            <person name="Wale N."/>
            <person name="Lin J.Y."/>
            <person name="Fernandes G.R."/>
            <person name="Duffy M.A."/>
            <person name="Rodrigues J.M."/>
        </authorList>
    </citation>
    <scope>NUCLEOTIDE SEQUENCE [LARGE SCALE GENOMIC DNA]</scope>
    <source>
        <strain evidence="10">Binning01</strain>
    </source>
</reference>
<comment type="caution">
    <text evidence="8">Lacks conserved residue(s) required for the propagation of feature annotation.</text>
</comment>
<organism evidence="10 11">
    <name type="scientific">Spirobacillus cienkowskii</name>
    <dbReference type="NCBI Taxonomy" id="495820"/>
    <lineage>
        <taxon>Bacteria</taxon>
        <taxon>Pseudomonadati</taxon>
        <taxon>Bdellovibrionota</taxon>
        <taxon>Oligoflexia</taxon>
        <taxon>Silvanigrellales</taxon>
        <taxon>Spirobacillus</taxon>
    </lineage>
</organism>
<accession>A0A369KUV4</accession>
<dbReference type="Proteomes" id="UP000253934">
    <property type="component" value="Unassembled WGS sequence"/>
</dbReference>
<dbReference type="CDD" id="cd00537">
    <property type="entry name" value="MTHFR"/>
    <property type="match status" value="1"/>
</dbReference>
<dbReference type="Gene3D" id="3.20.20.220">
    <property type="match status" value="1"/>
</dbReference>
<dbReference type="GO" id="GO:0035999">
    <property type="term" value="P:tetrahydrofolate interconversion"/>
    <property type="evidence" value="ECO:0007669"/>
    <property type="project" value="UniProtKB-UniPathway"/>
</dbReference>
<dbReference type="InterPro" id="IPR003726">
    <property type="entry name" value="HCY_dom"/>
</dbReference>
<dbReference type="PROSITE" id="PS50970">
    <property type="entry name" value="HCY"/>
    <property type="match status" value="1"/>
</dbReference>
<evidence type="ECO:0000259" key="9">
    <source>
        <dbReference type="PROSITE" id="PS50970"/>
    </source>
</evidence>
<dbReference type="UniPathway" id="UPA00193"/>
<feature type="domain" description="Hcy-binding" evidence="9">
    <location>
        <begin position="15"/>
        <end position="300"/>
    </location>
</feature>
<dbReference type="InterPro" id="IPR003171">
    <property type="entry name" value="Mehydrof_redctse-like"/>
</dbReference>
<dbReference type="EMBL" id="QOVW01000084">
    <property type="protein sequence ID" value="RDB35494.1"/>
    <property type="molecule type" value="Genomic_DNA"/>
</dbReference>
<dbReference type="SUPFAM" id="SSF51730">
    <property type="entry name" value="FAD-linked oxidoreductase"/>
    <property type="match status" value="1"/>
</dbReference>
<dbReference type="PANTHER" id="PTHR11103">
    <property type="entry name" value="SLR1189 PROTEIN"/>
    <property type="match status" value="1"/>
</dbReference>
<dbReference type="GO" id="GO:0008168">
    <property type="term" value="F:methyltransferase activity"/>
    <property type="evidence" value="ECO:0007669"/>
    <property type="project" value="UniProtKB-KW"/>
</dbReference>
<evidence type="ECO:0000313" key="11">
    <source>
        <dbReference type="Proteomes" id="UP000253934"/>
    </source>
</evidence>
<dbReference type="PANTHER" id="PTHR11103:SF18">
    <property type="entry name" value="SLR1189 PROTEIN"/>
    <property type="match status" value="1"/>
</dbReference>
<dbReference type="RefSeq" id="WP_338637340.1">
    <property type="nucleotide sequence ID" value="NZ_CP146516.1"/>
</dbReference>
<name>A0A369KUV4_9BACT</name>
<dbReference type="Pfam" id="PF02574">
    <property type="entry name" value="S-methyl_trans"/>
    <property type="match status" value="1"/>
</dbReference>
<keyword evidence="4" id="KW-0285">Flavoprotein</keyword>
<keyword evidence="6" id="KW-0274">FAD</keyword>
<dbReference type="GO" id="GO:0006555">
    <property type="term" value="P:methionine metabolic process"/>
    <property type="evidence" value="ECO:0007669"/>
    <property type="project" value="InterPro"/>
</dbReference>
<dbReference type="EC" id="1.5.1.20" evidence="10"/>
<keyword evidence="3 10" id="KW-0489">Methyltransferase</keyword>
<dbReference type="NCBIfam" id="NF006396">
    <property type="entry name" value="PRK08645.1"/>
    <property type="match status" value="1"/>
</dbReference>
<dbReference type="EC" id="2.1.1.10" evidence="10"/>
<dbReference type="GO" id="GO:0004489">
    <property type="term" value="F:methylenetetrahydrofolate reductase [NAD(P)H] activity"/>
    <property type="evidence" value="ECO:0007669"/>
    <property type="project" value="UniProtKB-EC"/>
</dbReference>
<dbReference type="GO" id="GO:0032259">
    <property type="term" value="P:methylation"/>
    <property type="evidence" value="ECO:0007669"/>
    <property type="project" value="UniProtKB-KW"/>
</dbReference>
<comment type="pathway">
    <text evidence="2">One-carbon metabolism; tetrahydrofolate interconversion.</text>
</comment>
<evidence type="ECO:0000256" key="3">
    <source>
        <dbReference type="ARBA" id="ARBA00022603"/>
    </source>
</evidence>
<comment type="caution">
    <text evidence="10">The sequence shown here is derived from an EMBL/GenBank/DDBJ whole genome shotgun (WGS) entry which is preliminary data.</text>
</comment>
<dbReference type="Pfam" id="PF02219">
    <property type="entry name" value="MTHFR"/>
    <property type="match status" value="1"/>
</dbReference>
<sequence length="624" mass="67715">MSNKKPIAELTHCKNSFLECLSTGENILLSGSTGTLLYEKGIFINKCFEEVNISQPELVYQIHCEFINAGAKIIITNTWGANATKLKAFGLEEKSHEINSEGAKIARKAANNQCWVAGSIGPLGVRIEPWGPTSLNEAKTIFKNQASALVAGGADLFILEGFPDLSEIHQAILGIQEACALPIIAMMSVNEDGHSLYGTEPEWFIRKLDEWGADVVGIDGGNGPAPMLELIKKIISVTLKPIILYPNAGLPRMVDGRLIYMASPEYMGEFARQALLKGVRLLGGSSGTSPAHTKIMAGALRQSKAFKHTEHKITMNHSAQPVHVHTSKVPRALQSQWAKKIVDGEFVITMELLPPKGLEIDKILERAKICKNNNIDGINIPDGPRASARMSSLATACLIEQKVGIETILHYACRDRNLLGIQSDLLGAAALGIKNILCITGDPPKMGPYPNATAVFDIDAIGLVNMVTRLNSGFDLGGSSIGVPTSMSVGVGANPVSPNLETEKSRFRYKVEAGAEWAITQPVFDSESLFKFLEFSSQFQIPIIAGIWPLKSLRNAEFMANEVPGVYVPKTILKRMEKYKSADDQMQEGIQIAKELIAKIKSSVQGLQISAPLGMVDFALKLLD</sequence>